<keyword evidence="2" id="KW-1185">Reference proteome</keyword>
<comment type="caution">
    <text evidence="1">The sequence shown here is derived from an EMBL/GenBank/DDBJ whole genome shotgun (WGS) entry which is preliminary data.</text>
</comment>
<name>A0ACC1SYB3_9HYPO</name>
<sequence>MTKDQLKPGAVAPVARPVPSFWNAGPRPLDDFRSTKDLPAEVDILIIGSGIAGVGTAYHLLQDSSFKASIAILEARKPVSGATGRNGGHVKPDGFFNVPRTIKIYGATAAAELAKFEAAHVYAVKDLVEKEGLDCDFNITRALDVFLDPKHAKQTEEAYRELVKSKAVDLHDVAFTPKKDAERISGVKDAQCCFSYTAAHLWPSKMIHQLLQLLLDKGVKLYSHTPVSSVSSTQDNNGRWTVTTPGGSIKAQKIIYATNGYTSQLLPEYARCIVPIRGIACHISSPKGTDTPHLVNTYGIRFDARNNDYLIPRPDGSIIVGGARQRFWHNKERWYGTVRDDELVDEAVSYFDNYMQRYFRGWENSGAEVESIWTGIMGYSGDFMPHAGQVPDKPGQFIIAGFTGHGMPQVLLSSKGMAAMVRDSVSFENSGLPRIFKTTKARISSERNLMEESLEPLWNTARRLADAIDPKLFFDIERIRNLEAIVQHFTNIQDFSPRKLAETLASLAADKDNSPPSEDLEILHHDDAPEDIPSIKGSTSIPAYEEFSHSDFTRQIQQKLGPDLESPNPLQDLTARVATAEQLLSWSFVVQDAVSLFPPAEVATTLLDIFFNVSQTNYFYIDEECIRTRIFEIYTQMAPPLTMADAPWVCTALMVFCISTQFAHLSPQVQGRQPNTGEVNATSALDDALALSFYRKAAAMIPDLLTIGTAQCVQAFILMGVYTLPVDPAGLASSYYGIAMRIAIHNNMHLKSPSKTQDAEIRNRIWWTVYTLERRVSILHGQPASIQRSQITAELPVDCLELQPSERLNTFNNVMAQKDLTDIMEDARDTILVIKKADSSKLKQVAKDALKVNRALETWWDSLPEESYCKDLTPGQPLFRSNIHLALTYHLVHIFIGRSFMFDDSDADELGLHEWVDARNILIKYCIQSAITSIQLCQKLNDEFGLSKSSYTEFTSCCTAVVTLIAQRILNKTAEYGDICDQGITLLKTMSGGVFANAKSSEKQGLEILEMALAKRGTSHCGSPSLGGYDQFRTWVALQFDPEQMLRQEQPVPAMEWAYGSSVG</sequence>
<evidence type="ECO:0000313" key="1">
    <source>
        <dbReference type="EMBL" id="KAJ3548509.1"/>
    </source>
</evidence>
<gene>
    <name evidence="1" type="ORF">NM208_g981</name>
</gene>
<reference evidence="1" key="1">
    <citation type="submission" date="2022-08" db="EMBL/GenBank/DDBJ databases">
        <title>Genome Sequence of Fusarium decemcellulare.</title>
        <authorList>
            <person name="Buettner E."/>
        </authorList>
    </citation>
    <scope>NUCLEOTIDE SEQUENCE</scope>
    <source>
        <strain evidence="1">Babe19</strain>
    </source>
</reference>
<accession>A0ACC1SYB3</accession>
<dbReference type="EMBL" id="JANRMS010000046">
    <property type="protein sequence ID" value="KAJ3548509.1"/>
    <property type="molecule type" value="Genomic_DNA"/>
</dbReference>
<protein>
    <submittedName>
        <fullName evidence="1">Uncharacterized protein</fullName>
    </submittedName>
</protein>
<proteinExistence type="predicted"/>
<organism evidence="1 2">
    <name type="scientific">Fusarium decemcellulare</name>
    <dbReference type="NCBI Taxonomy" id="57161"/>
    <lineage>
        <taxon>Eukaryota</taxon>
        <taxon>Fungi</taxon>
        <taxon>Dikarya</taxon>
        <taxon>Ascomycota</taxon>
        <taxon>Pezizomycotina</taxon>
        <taxon>Sordariomycetes</taxon>
        <taxon>Hypocreomycetidae</taxon>
        <taxon>Hypocreales</taxon>
        <taxon>Nectriaceae</taxon>
        <taxon>Fusarium</taxon>
        <taxon>Fusarium decemcellulare species complex</taxon>
    </lineage>
</organism>
<evidence type="ECO:0000313" key="2">
    <source>
        <dbReference type="Proteomes" id="UP001148629"/>
    </source>
</evidence>
<dbReference type="Proteomes" id="UP001148629">
    <property type="component" value="Unassembled WGS sequence"/>
</dbReference>